<dbReference type="RefSeq" id="WP_349136906.1">
    <property type="nucleotide sequence ID" value="NZ_JBBMFF010000266.1"/>
</dbReference>
<organism evidence="1 2">
    <name type="scientific">Faecousia intestinalis</name>
    <dbReference type="NCBI Taxonomy" id="3133167"/>
    <lineage>
        <taxon>Bacteria</taxon>
        <taxon>Bacillati</taxon>
        <taxon>Bacillota</taxon>
        <taxon>Clostridia</taxon>
        <taxon>Eubacteriales</taxon>
        <taxon>Oscillospiraceae</taxon>
        <taxon>Faecousia</taxon>
    </lineage>
</organism>
<sequence length="120" mass="13322">MKNGLLAEAVTQSLSGCDMDFLIYRSPKPEETLALCRTCRANVLVMEVIRQGLWKLSERLRLCSAVRRLGWACKVLLLVDESTDELLASEVRQTVKDQLADGFIYASVSPAYLAGVIDTL</sequence>
<dbReference type="EMBL" id="JBBMFF010000266">
    <property type="protein sequence ID" value="MEQ2512221.1"/>
    <property type="molecule type" value="Genomic_DNA"/>
</dbReference>
<proteinExistence type="predicted"/>
<accession>A0ABV1GA02</accession>
<evidence type="ECO:0000313" key="1">
    <source>
        <dbReference type="EMBL" id="MEQ2512221.1"/>
    </source>
</evidence>
<gene>
    <name evidence="1" type="ORF">WMO66_13380</name>
</gene>
<evidence type="ECO:0000313" key="2">
    <source>
        <dbReference type="Proteomes" id="UP001491552"/>
    </source>
</evidence>
<reference evidence="1 2" key="1">
    <citation type="submission" date="2024-03" db="EMBL/GenBank/DDBJ databases">
        <title>Human intestinal bacterial collection.</title>
        <authorList>
            <person name="Pauvert C."/>
            <person name="Hitch T.C.A."/>
            <person name="Clavel T."/>
        </authorList>
    </citation>
    <scope>NUCLEOTIDE SEQUENCE [LARGE SCALE GENOMIC DNA]</scope>
    <source>
        <strain evidence="1 2">CLA-AA-H192</strain>
    </source>
</reference>
<keyword evidence="2" id="KW-1185">Reference proteome</keyword>
<comment type="caution">
    <text evidence="1">The sequence shown here is derived from an EMBL/GenBank/DDBJ whole genome shotgun (WGS) entry which is preliminary data.</text>
</comment>
<name>A0ABV1GA02_9FIRM</name>
<protein>
    <submittedName>
        <fullName evidence="1">Uncharacterized protein</fullName>
    </submittedName>
</protein>
<dbReference type="Proteomes" id="UP001491552">
    <property type="component" value="Unassembled WGS sequence"/>
</dbReference>